<evidence type="ECO:0000256" key="2">
    <source>
        <dbReference type="ARBA" id="ARBA00023136"/>
    </source>
</evidence>
<feature type="compositionally biased region" description="Basic and acidic residues" evidence="4">
    <location>
        <begin position="562"/>
        <end position="571"/>
    </location>
</feature>
<name>A0ABD7PZG4_HAFAL</name>
<accession>A0ABD7PZG4</accession>
<gene>
    <name evidence="7" type="ORF">EYY96_21905</name>
</gene>
<dbReference type="CDD" id="cd07185">
    <property type="entry name" value="OmpA_C-like"/>
    <property type="match status" value="1"/>
</dbReference>
<comment type="caution">
    <text evidence="7">The sequence shown here is derived from an EMBL/GenBank/DDBJ whole genome shotgun (WGS) entry which is preliminary data.</text>
</comment>
<reference evidence="7 8" key="1">
    <citation type="submission" date="2019-02" db="EMBL/GenBank/DDBJ databases">
        <title>Comparative genomic analysis of the Hafnia genus genomes.</title>
        <authorList>
            <person name="Zhiqiu Y."/>
            <person name="Chao Y."/>
            <person name="Yuhui D."/>
            <person name="Di H."/>
            <person name="Bin L."/>
        </authorList>
    </citation>
    <scope>NUCLEOTIDE SEQUENCE [LARGE SCALE GENOMIC DNA]</scope>
    <source>
        <strain evidence="7 8">PCM_1210</strain>
    </source>
</reference>
<dbReference type="InterPro" id="IPR036737">
    <property type="entry name" value="OmpA-like_sf"/>
</dbReference>
<dbReference type="Proteomes" id="UP000291600">
    <property type="component" value="Unassembled WGS sequence"/>
</dbReference>
<keyword evidence="5" id="KW-0812">Transmembrane</keyword>
<feature type="region of interest" description="Disordered" evidence="4">
    <location>
        <begin position="549"/>
        <end position="571"/>
    </location>
</feature>
<proteinExistence type="predicted"/>
<evidence type="ECO:0000256" key="5">
    <source>
        <dbReference type="SAM" id="Phobius"/>
    </source>
</evidence>
<dbReference type="EMBL" id="SITJ01000080">
    <property type="protein sequence ID" value="TBL65002.1"/>
    <property type="molecule type" value="Genomic_DNA"/>
</dbReference>
<dbReference type="InterPro" id="IPR050330">
    <property type="entry name" value="Bact_OuterMem_StrucFunc"/>
</dbReference>
<protein>
    <submittedName>
        <fullName evidence="7">OmpA family protein</fullName>
    </submittedName>
</protein>
<dbReference type="AlphaFoldDB" id="A0ABD7PZG4"/>
<dbReference type="InterPro" id="IPR006664">
    <property type="entry name" value="OMP_bac"/>
</dbReference>
<dbReference type="PRINTS" id="PR01021">
    <property type="entry name" value="OMPADOMAIN"/>
</dbReference>
<dbReference type="InterPro" id="IPR006665">
    <property type="entry name" value="OmpA-like"/>
</dbReference>
<evidence type="ECO:0000313" key="7">
    <source>
        <dbReference type="EMBL" id="TBL65002.1"/>
    </source>
</evidence>
<dbReference type="PROSITE" id="PS51123">
    <property type="entry name" value="OMPA_2"/>
    <property type="match status" value="1"/>
</dbReference>
<dbReference type="PANTHER" id="PTHR30329">
    <property type="entry name" value="STATOR ELEMENT OF FLAGELLAR MOTOR COMPLEX"/>
    <property type="match status" value="1"/>
</dbReference>
<comment type="subcellular location">
    <subcellularLocation>
        <location evidence="1">Cell outer membrane</location>
    </subcellularLocation>
</comment>
<dbReference type="GO" id="GO:0009279">
    <property type="term" value="C:cell outer membrane"/>
    <property type="evidence" value="ECO:0007669"/>
    <property type="project" value="UniProtKB-SubCell"/>
</dbReference>
<organism evidence="7 8">
    <name type="scientific">Hafnia alvei</name>
    <dbReference type="NCBI Taxonomy" id="569"/>
    <lineage>
        <taxon>Bacteria</taxon>
        <taxon>Pseudomonadati</taxon>
        <taxon>Pseudomonadota</taxon>
        <taxon>Gammaproteobacteria</taxon>
        <taxon>Enterobacterales</taxon>
        <taxon>Hafniaceae</taxon>
        <taxon>Hafnia</taxon>
    </lineage>
</organism>
<dbReference type="Pfam" id="PF00691">
    <property type="entry name" value="OmpA"/>
    <property type="match status" value="1"/>
</dbReference>
<evidence type="ECO:0000313" key="8">
    <source>
        <dbReference type="Proteomes" id="UP000291600"/>
    </source>
</evidence>
<evidence type="ECO:0000259" key="6">
    <source>
        <dbReference type="PROSITE" id="PS51123"/>
    </source>
</evidence>
<evidence type="ECO:0000256" key="1">
    <source>
        <dbReference type="ARBA" id="ARBA00004442"/>
    </source>
</evidence>
<dbReference type="PANTHER" id="PTHR30329:SF20">
    <property type="entry name" value="EXPORTED PROTEIN"/>
    <property type="match status" value="1"/>
</dbReference>
<feature type="transmembrane region" description="Helical" evidence="5">
    <location>
        <begin position="7"/>
        <end position="25"/>
    </location>
</feature>
<keyword evidence="2 3" id="KW-0472">Membrane</keyword>
<keyword evidence="5" id="KW-1133">Transmembrane helix</keyword>
<dbReference type="Gene3D" id="3.30.1330.60">
    <property type="entry name" value="OmpA-like domain"/>
    <property type="match status" value="1"/>
</dbReference>
<dbReference type="SUPFAM" id="SSF103088">
    <property type="entry name" value="OmpA-like"/>
    <property type="match status" value="1"/>
</dbReference>
<feature type="transmembrane region" description="Helical" evidence="5">
    <location>
        <begin position="31"/>
        <end position="48"/>
    </location>
</feature>
<evidence type="ECO:0000256" key="3">
    <source>
        <dbReference type="PROSITE-ProRule" id="PRU00473"/>
    </source>
</evidence>
<dbReference type="RefSeq" id="WP_130971740.1">
    <property type="nucleotide sequence ID" value="NZ_SITJ01000080.1"/>
</dbReference>
<feature type="domain" description="OmpA-like" evidence="6">
    <location>
        <begin position="432"/>
        <end position="550"/>
    </location>
</feature>
<feature type="transmembrane region" description="Helical" evidence="5">
    <location>
        <begin position="322"/>
        <end position="343"/>
    </location>
</feature>
<sequence length="571" mass="63240">MRDIYRALLTALAVFFALWLILGFWPLSMSSQVALCLLVILVGGVVLWREWRVLQRGYGTVNEVTEGSLPPEDFQGAVILACGDSAALFGTETRHRETRQGWYLQVNDAEQLPQLVQHLSLVRPALVSQISVLLATLPEHHHSLDDFTQCLRGWQRSVVQCRPWLGGLPPVWSVTWVSPPGDCVQEAPVWFTTANHRAGMQVHQPGQGNVQLADWLDETEPSGRFSRLSQALWLNSLLVWQGGAVNSLLKERLGELSALRLCAQGFCMVPVSGRNDNLWQQHIAGITALPPESGRCAELLPLPELLLSGLPRRRGISRRMMFWRHVGLLAGVFLALSMLASFVNNERLIRSVGDHLALYHRLSGEPPAPKSQAQQRLRADARLLDDWQRRGEPLRYRMGLYQGLRLVAPVEAAVSDWAPPAPPAPIIQKIVQGPKTVRLDSLSLFDSGKFALKPGSTKMLVNSLMGIRAKPGWLIVVSGHTDNVGHSPVNQTLSQKRAEAVRDWMRDTGDVPESCFAVQGYGESRPVATNDTPEGRALNRRVEISLVPQANACQIPDTKPASPDERDVSTQ</sequence>
<evidence type="ECO:0000256" key="4">
    <source>
        <dbReference type="SAM" id="MobiDB-lite"/>
    </source>
</evidence>